<dbReference type="AlphaFoldDB" id="A0AAC9P7M2"/>
<dbReference type="EC" id="2.7.1.-" evidence="2"/>
<keyword evidence="2" id="KW-0418">Kinase</keyword>
<dbReference type="InterPro" id="IPR011104">
    <property type="entry name" value="Hpr_kin/Pase_C"/>
</dbReference>
<dbReference type="EMBL" id="CP018191">
    <property type="protein sequence ID" value="APH53631.1"/>
    <property type="molecule type" value="Genomic_DNA"/>
</dbReference>
<name>A0AAC9P7M2_9PROT</name>
<dbReference type="GO" id="GO:0016787">
    <property type="term" value="F:hydrolase activity"/>
    <property type="evidence" value="ECO:0007669"/>
    <property type="project" value="UniProtKB-KW"/>
</dbReference>
<sequence length="178" mass="18814">MRHDCGSGFPHGDEGCKVPLMNASVQFRGQRYASCAARPDTDAASPPPAVLIIGPAGAGKSDLLLRLMDRGFRLVADDRVDICDGLASPPMALAGLIEIRGLGIMVSPYVPLAKLSLVVSLETEERLPSPRRDSQLDLPLIAIDPHAASAPCRVEWALECALGCRASRAGAFAQEEAV</sequence>
<accession>A0AAC9P7M2</accession>
<dbReference type="GO" id="GO:0005524">
    <property type="term" value="F:ATP binding"/>
    <property type="evidence" value="ECO:0007669"/>
    <property type="project" value="InterPro"/>
</dbReference>
<proteinExistence type="predicted"/>
<dbReference type="SUPFAM" id="SSF53795">
    <property type="entry name" value="PEP carboxykinase-like"/>
    <property type="match status" value="1"/>
</dbReference>
<dbReference type="Gene3D" id="3.40.50.300">
    <property type="entry name" value="P-loop containing nucleotide triphosphate hydrolases"/>
    <property type="match status" value="1"/>
</dbReference>
<dbReference type="InterPro" id="IPR027417">
    <property type="entry name" value="P-loop_NTPase"/>
</dbReference>
<dbReference type="EC" id="3.1.3.-" evidence="2"/>
<dbReference type="GO" id="GO:0000155">
    <property type="term" value="F:phosphorelay sensor kinase activity"/>
    <property type="evidence" value="ECO:0007669"/>
    <property type="project" value="InterPro"/>
</dbReference>
<organism evidence="2 3">
    <name type="scientific">Granulibacter bethesdensis</name>
    <dbReference type="NCBI Taxonomy" id="364410"/>
    <lineage>
        <taxon>Bacteria</taxon>
        <taxon>Pseudomonadati</taxon>
        <taxon>Pseudomonadota</taxon>
        <taxon>Alphaproteobacteria</taxon>
        <taxon>Acetobacterales</taxon>
        <taxon>Acetobacteraceae</taxon>
        <taxon>Granulibacter</taxon>
    </lineage>
</organism>
<reference evidence="3" key="1">
    <citation type="submission" date="2016-11" db="EMBL/GenBank/DDBJ databases">
        <title>Comparative genomic and phenotypic analysis of Granulibacter bethesdensis clinical isolates from patients with chronic granulomatous disease.</title>
        <authorList>
            <person name="Zarember K.A."/>
            <person name="Porcella S.F."/>
            <person name="Chu J."/>
            <person name="Ding L."/>
            <person name="Dahlstrom E."/>
            <person name="Barbian K."/>
            <person name="Martens C."/>
            <person name="Sykora L."/>
            <person name="Kramer S."/>
            <person name="Pettinato A.M."/>
            <person name="Hong H."/>
            <person name="Wald G."/>
            <person name="Berg L.J."/>
            <person name="Rogge L.S."/>
            <person name="Greenberg D.E."/>
            <person name="Falcone E.L."/>
            <person name="Neves J.F."/>
            <person name="Simoes M.J."/>
            <person name="Casal M."/>
            <person name="Rodriguez-Lopez F.C."/>
            <person name="Zelazny A."/>
            <person name="Gallin J.I."/>
            <person name="Holland S.M."/>
        </authorList>
    </citation>
    <scope>NUCLEOTIDE SEQUENCE [LARGE SCALE GENOMIC DNA]</scope>
    <source>
        <strain evidence="3">NIH9.1</strain>
    </source>
</reference>
<dbReference type="GO" id="GO:0006109">
    <property type="term" value="P:regulation of carbohydrate metabolic process"/>
    <property type="evidence" value="ECO:0007669"/>
    <property type="project" value="InterPro"/>
</dbReference>
<evidence type="ECO:0000259" key="1">
    <source>
        <dbReference type="Pfam" id="PF07475"/>
    </source>
</evidence>
<dbReference type="Pfam" id="PF07475">
    <property type="entry name" value="Hpr_kinase_C"/>
    <property type="match status" value="1"/>
</dbReference>
<evidence type="ECO:0000313" key="3">
    <source>
        <dbReference type="Proteomes" id="UP000182373"/>
    </source>
</evidence>
<dbReference type="Proteomes" id="UP000182373">
    <property type="component" value="Chromosome"/>
</dbReference>
<keyword evidence="2" id="KW-0808">Transferase</keyword>
<protein>
    <submittedName>
        <fullName evidence="2">Hpr(Ser) kinase</fullName>
        <ecNumber evidence="2">2.7.1.-</ecNumber>
        <ecNumber evidence="2">3.1.3.-</ecNumber>
    </submittedName>
</protein>
<evidence type="ECO:0000313" key="2">
    <source>
        <dbReference type="EMBL" id="APH53631.1"/>
    </source>
</evidence>
<gene>
    <name evidence="2" type="ORF">GbCGDNIH9_0394</name>
</gene>
<feature type="domain" description="HPr kinase/phosphorylase C-terminal" evidence="1">
    <location>
        <begin position="50"/>
        <end position="105"/>
    </location>
</feature>
<keyword evidence="2" id="KW-0378">Hydrolase</keyword>